<dbReference type="InterPro" id="IPR019826">
    <property type="entry name" value="Carboxylesterase_B_AS"/>
</dbReference>
<dbReference type="Proteomes" id="UP000225706">
    <property type="component" value="Unassembled WGS sequence"/>
</dbReference>
<gene>
    <name evidence="8" type="primary">ACHE</name>
    <name evidence="8" type="ORF">AWC38_SpisGene7731</name>
</gene>
<evidence type="ECO:0000256" key="5">
    <source>
        <dbReference type="ARBA" id="ARBA00023157"/>
    </source>
</evidence>
<evidence type="ECO:0000256" key="4">
    <source>
        <dbReference type="ARBA" id="ARBA00022801"/>
    </source>
</evidence>
<dbReference type="PROSITE" id="PS00941">
    <property type="entry name" value="CARBOXYLESTERASE_B_2"/>
    <property type="match status" value="1"/>
</dbReference>
<dbReference type="EC" id="3.1.1.-" evidence="6"/>
<keyword evidence="5" id="KW-1015">Disulfide bond</keyword>
<dbReference type="PANTHER" id="PTHR43903">
    <property type="entry name" value="NEUROLIGIN"/>
    <property type="match status" value="1"/>
</dbReference>
<dbReference type="FunFam" id="3.40.50.1820:FF:000029">
    <property type="entry name" value="Acetylcholinesterase"/>
    <property type="match status" value="1"/>
</dbReference>
<keyword evidence="3" id="KW-0732">Signal</keyword>
<dbReference type="InterPro" id="IPR002018">
    <property type="entry name" value="CarbesteraseB"/>
</dbReference>
<dbReference type="InterPro" id="IPR029058">
    <property type="entry name" value="AB_hydrolase_fold"/>
</dbReference>
<feature type="domain" description="Carboxylesterase type B" evidence="7">
    <location>
        <begin position="66"/>
        <end position="582"/>
    </location>
</feature>
<comment type="caution">
    <text evidence="8">The sequence shown here is derived from an EMBL/GenBank/DDBJ whole genome shotgun (WGS) entry which is preliminary data.</text>
</comment>
<evidence type="ECO:0000256" key="3">
    <source>
        <dbReference type="ARBA" id="ARBA00022729"/>
    </source>
</evidence>
<name>A0A2B4SCH6_STYPI</name>
<dbReference type="AlphaFoldDB" id="A0A2B4SCH6"/>
<organism evidence="8 9">
    <name type="scientific">Stylophora pistillata</name>
    <name type="common">Smooth cauliflower coral</name>
    <dbReference type="NCBI Taxonomy" id="50429"/>
    <lineage>
        <taxon>Eukaryota</taxon>
        <taxon>Metazoa</taxon>
        <taxon>Cnidaria</taxon>
        <taxon>Anthozoa</taxon>
        <taxon>Hexacorallia</taxon>
        <taxon>Scleractinia</taxon>
        <taxon>Astrocoeniina</taxon>
        <taxon>Pocilloporidae</taxon>
        <taxon>Stylophora</taxon>
    </lineage>
</organism>
<dbReference type="OrthoDB" id="3200163at2759"/>
<dbReference type="GO" id="GO:0052689">
    <property type="term" value="F:carboxylic ester hydrolase activity"/>
    <property type="evidence" value="ECO:0007669"/>
    <property type="project" value="UniProtKB-KW"/>
</dbReference>
<dbReference type="EMBL" id="LSMT01000100">
    <property type="protein sequence ID" value="PFX27571.1"/>
    <property type="molecule type" value="Genomic_DNA"/>
</dbReference>
<keyword evidence="2" id="KW-0719">Serine esterase</keyword>
<dbReference type="Gene3D" id="3.40.50.1820">
    <property type="entry name" value="alpha/beta hydrolase"/>
    <property type="match status" value="1"/>
</dbReference>
<dbReference type="PROSITE" id="PS00122">
    <property type="entry name" value="CARBOXYLESTERASE_B_1"/>
    <property type="match status" value="1"/>
</dbReference>
<dbReference type="STRING" id="50429.A0A2B4SCH6"/>
<evidence type="ECO:0000256" key="6">
    <source>
        <dbReference type="RuleBase" id="RU361235"/>
    </source>
</evidence>
<evidence type="ECO:0000313" key="9">
    <source>
        <dbReference type="Proteomes" id="UP000225706"/>
    </source>
</evidence>
<evidence type="ECO:0000313" key="8">
    <source>
        <dbReference type="EMBL" id="PFX27571.1"/>
    </source>
</evidence>
<dbReference type="SUPFAM" id="SSF53474">
    <property type="entry name" value="alpha/beta-Hydrolases"/>
    <property type="match status" value="1"/>
</dbReference>
<reference evidence="9" key="1">
    <citation type="journal article" date="2017" name="bioRxiv">
        <title>Comparative analysis of the genomes of Stylophora pistillata and Acropora digitifera provides evidence for extensive differences between species of corals.</title>
        <authorList>
            <person name="Voolstra C.R."/>
            <person name="Li Y."/>
            <person name="Liew Y.J."/>
            <person name="Baumgarten S."/>
            <person name="Zoccola D."/>
            <person name="Flot J.-F."/>
            <person name="Tambutte S."/>
            <person name="Allemand D."/>
            <person name="Aranda M."/>
        </authorList>
    </citation>
    <scope>NUCLEOTIDE SEQUENCE [LARGE SCALE GENOMIC DNA]</scope>
</reference>
<proteinExistence type="inferred from homology"/>
<dbReference type="InterPro" id="IPR019819">
    <property type="entry name" value="Carboxylesterase_B_CS"/>
</dbReference>
<evidence type="ECO:0000256" key="1">
    <source>
        <dbReference type="ARBA" id="ARBA00005964"/>
    </source>
</evidence>
<keyword evidence="4 6" id="KW-0378">Hydrolase</keyword>
<dbReference type="InterPro" id="IPR051093">
    <property type="entry name" value="Neuroligin/BSAL"/>
</dbReference>
<protein>
    <recommendedName>
        <fullName evidence="6">Carboxylic ester hydrolase</fullName>
        <ecNumber evidence="6">3.1.1.-</ecNumber>
    </recommendedName>
</protein>
<comment type="similarity">
    <text evidence="1 6">Belongs to the type-B carboxylesterase/lipase family.</text>
</comment>
<dbReference type="Pfam" id="PF00135">
    <property type="entry name" value="COesterase"/>
    <property type="match status" value="1"/>
</dbReference>
<accession>A0A2B4SCH6</accession>
<evidence type="ECO:0000256" key="2">
    <source>
        <dbReference type="ARBA" id="ARBA00022487"/>
    </source>
</evidence>
<evidence type="ECO:0000259" key="7">
    <source>
        <dbReference type="Pfam" id="PF00135"/>
    </source>
</evidence>
<sequence length="641" mass="72011">MLPTLTSEWTGERHSKITSFLPDSHLIAALIKEKMALKIHAPRRMLFMVFLAMLFYADQAVDPGVVIKTKLGSLQGLTQVIPNAHGSATAIHKFLGIPYAAPPIDKLRFAPPQPHPGWKGVRQATQFRSICMQMIQHYNVSIRQAWEGFAEAEENISEDCLYLNIYTPQNASRFHQRYPVLAYIHGGGFFAGTPVRVVSPGEYLPTRGIILVSIQYRLGPFGFFTTGDSIAPGNYGMLDQVEALRWIQGNIEAFGGDPSKVTLLGESAGGASVNLHLLSTLSKGLFHRVISESGSDLSPFAFHAESDVTQSSMRLAKELGCIKNKNQMLACLRSKSAQDILKKAHKFLFYYPVVDKHFLEDSPINLRRAGKFQKVPTIAGFVSDEGSFLLDKSLSKYDKKIFRESIEAQIIVGLGPSQDHKPLIVDAVEFQYTHWPGQNNSSKIRQSIIDALTDYFVVAPTYASLLFQSQESHTWLYEFRHRSDHSLKEGWEGVAHGDITAYVFGVPLMNGSSPHPYTEVDRNISDFMVTVYTNFVKFGNTTPQPVHGIKWNNFLPNDQKYLRIEANCEMSKDFKPLKVAFWNDYLPLLSNSLKEKLSKCSGSDVNATRSHSCYLHKVSRWKLSLTLFWINISVLVSVNFF</sequence>
<keyword evidence="9" id="KW-1185">Reference proteome</keyword>